<keyword evidence="10" id="KW-1185">Reference proteome</keyword>
<dbReference type="GO" id="GO:0005506">
    <property type="term" value="F:iron ion binding"/>
    <property type="evidence" value="ECO:0007669"/>
    <property type="project" value="InterPro"/>
</dbReference>
<sequence>MWNIAFVCLGLLSIATYFFIIRPLIPLLLLKAKLGDKAILMFYPLFGFIGLFLRSIKIKNDCMETINAALRKNPKAKIILSNLLHKPCIMLTGSEYLKDTISEHQHFEKMNPFMIDSFIQTGLVLSEGDRWKRQRMFLGQAFTFEKLKSRVQMMNQVVKHIVDKDPKTNLNEFMSKITGEIVIKSFFGELAEGLKLEGKDAQVALIELTADINLIQFENPFILIKSLIFKERMWDILPSKKEKDIVRRVNDVRTKVKEIIQRRIGQLQENPIEDEDKMVFLDLYVTEYIREQKKQQQLINIDEILHQFITLFFAGTDTTATTCGTCLYYLAQYPEMQAEILEEIQEVAGQDEINEYHLNKLVKINALIQEVLRFKNPAFATIFRIVKNDMQIQDCRLKKGWALVQMLNASSVQENYFDNATEFNYKRWLNKTNIIKNDNGFVYIPFSAGQRNCIGQHMAMMEAKVIIALIVRKYQILLNPEVKQIKFGIKFLQCVEPDNCLLFEKRV</sequence>
<dbReference type="GO" id="GO:0020037">
    <property type="term" value="F:heme binding"/>
    <property type="evidence" value="ECO:0007669"/>
    <property type="project" value="InterPro"/>
</dbReference>
<protein>
    <recommendedName>
        <fullName evidence="11">Cytochrome P450</fullName>
    </recommendedName>
</protein>
<dbReference type="PANTHER" id="PTHR24291">
    <property type="entry name" value="CYTOCHROME P450 FAMILY 4"/>
    <property type="match status" value="1"/>
</dbReference>
<gene>
    <name evidence="9" type="ORF">POCTA_138.1.T0640248</name>
</gene>
<keyword evidence="3 7" id="KW-0479">Metal-binding</keyword>
<evidence type="ECO:0008006" key="11">
    <source>
        <dbReference type="Google" id="ProtNLM"/>
    </source>
</evidence>
<evidence type="ECO:0000256" key="5">
    <source>
        <dbReference type="ARBA" id="ARBA00023004"/>
    </source>
</evidence>
<evidence type="ECO:0000256" key="7">
    <source>
        <dbReference type="RuleBase" id="RU000461"/>
    </source>
</evidence>
<comment type="similarity">
    <text evidence="1 7">Belongs to the cytochrome P450 family.</text>
</comment>
<dbReference type="GO" id="GO:0004497">
    <property type="term" value="F:monooxygenase activity"/>
    <property type="evidence" value="ECO:0007669"/>
    <property type="project" value="UniProtKB-KW"/>
</dbReference>
<evidence type="ECO:0000256" key="2">
    <source>
        <dbReference type="ARBA" id="ARBA00022617"/>
    </source>
</evidence>
<name>A0A8S1VHI5_PAROT</name>
<dbReference type="PROSITE" id="PS00086">
    <property type="entry name" value="CYTOCHROME_P450"/>
    <property type="match status" value="1"/>
</dbReference>
<keyword evidence="8" id="KW-0472">Membrane</keyword>
<accession>A0A8S1VHI5</accession>
<comment type="caution">
    <text evidence="9">The sequence shown here is derived from an EMBL/GenBank/DDBJ whole genome shotgun (WGS) entry which is preliminary data.</text>
</comment>
<evidence type="ECO:0000256" key="1">
    <source>
        <dbReference type="ARBA" id="ARBA00010617"/>
    </source>
</evidence>
<dbReference type="InterPro" id="IPR017972">
    <property type="entry name" value="Cyt_P450_CS"/>
</dbReference>
<keyword evidence="6 7" id="KW-0503">Monooxygenase</keyword>
<evidence type="ECO:0000256" key="3">
    <source>
        <dbReference type="ARBA" id="ARBA00022723"/>
    </source>
</evidence>
<evidence type="ECO:0000313" key="9">
    <source>
        <dbReference type="EMBL" id="CAD8174942.1"/>
    </source>
</evidence>
<evidence type="ECO:0000313" key="10">
    <source>
        <dbReference type="Proteomes" id="UP000683925"/>
    </source>
</evidence>
<dbReference type="GO" id="GO:0016705">
    <property type="term" value="F:oxidoreductase activity, acting on paired donors, with incorporation or reduction of molecular oxygen"/>
    <property type="evidence" value="ECO:0007669"/>
    <property type="project" value="InterPro"/>
</dbReference>
<keyword evidence="8" id="KW-1133">Transmembrane helix</keyword>
<dbReference type="AlphaFoldDB" id="A0A8S1VHI5"/>
<keyword evidence="8" id="KW-0812">Transmembrane</keyword>
<reference evidence="9" key="1">
    <citation type="submission" date="2021-01" db="EMBL/GenBank/DDBJ databases">
        <authorList>
            <consortium name="Genoscope - CEA"/>
            <person name="William W."/>
        </authorList>
    </citation>
    <scope>NUCLEOTIDE SEQUENCE</scope>
</reference>
<keyword evidence="2 7" id="KW-0349">Heme</keyword>
<dbReference type="PANTHER" id="PTHR24291:SF50">
    <property type="entry name" value="BIFUNCTIONAL ALBAFLAVENONE MONOOXYGENASE_TERPENE SYNTHASE"/>
    <property type="match status" value="1"/>
</dbReference>
<keyword evidence="5 7" id="KW-0408">Iron</keyword>
<dbReference type="FunFam" id="1.10.630.10:FF:000091">
    <property type="entry name" value="Uncharacterized protein"/>
    <property type="match status" value="1"/>
</dbReference>
<evidence type="ECO:0000256" key="4">
    <source>
        <dbReference type="ARBA" id="ARBA00023002"/>
    </source>
</evidence>
<evidence type="ECO:0000256" key="8">
    <source>
        <dbReference type="SAM" id="Phobius"/>
    </source>
</evidence>
<dbReference type="OrthoDB" id="1470350at2759"/>
<proteinExistence type="inferred from homology"/>
<keyword evidence="4 7" id="KW-0560">Oxidoreductase</keyword>
<feature type="transmembrane region" description="Helical" evidence="8">
    <location>
        <begin position="6"/>
        <end position="25"/>
    </location>
</feature>
<dbReference type="Pfam" id="PF00067">
    <property type="entry name" value="p450"/>
    <property type="match status" value="1"/>
</dbReference>
<feature type="transmembrane region" description="Helical" evidence="8">
    <location>
        <begin position="37"/>
        <end position="56"/>
    </location>
</feature>
<dbReference type="Proteomes" id="UP000683925">
    <property type="component" value="Unassembled WGS sequence"/>
</dbReference>
<dbReference type="InterPro" id="IPR050196">
    <property type="entry name" value="Cytochrome_P450_Monoox"/>
</dbReference>
<dbReference type="InterPro" id="IPR001128">
    <property type="entry name" value="Cyt_P450"/>
</dbReference>
<organism evidence="9 10">
    <name type="scientific">Paramecium octaurelia</name>
    <dbReference type="NCBI Taxonomy" id="43137"/>
    <lineage>
        <taxon>Eukaryota</taxon>
        <taxon>Sar</taxon>
        <taxon>Alveolata</taxon>
        <taxon>Ciliophora</taxon>
        <taxon>Intramacronucleata</taxon>
        <taxon>Oligohymenophorea</taxon>
        <taxon>Peniculida</taxon>
        <taxon>Parameciidae</taxon>
        <taxon>Paramecium</taxon>
    </lineage>
</organism>
<dbReference type="EMBL" id="CAJJDP010000063">
    <property type="protein sequence ID" value="CAD8174942.1"/>
    <property type="molecule type" value="Genomic_DNA"/>
</dbReference>
<dbReference type="CDD" id="cd20621">
    <property type="entry name" value="CYP5011A1-like"/>
    <property type="match status" value="1"/>
</dbReference>
<dbReference type="OMA" id="YVNNCVL"/>
<evidence type="ECO:0000256" key="6">
    <source>
        <dbReference type="ARBA" id="ARBA00023033"/>
    </source>
</evidence>